<dbReference type="InterPro" id="IPR000629">
    <property type="entry name" value="RNA-helicase_DEAD-box_CS"/>
</dbReference>
<dbReference type="Pfam" id="PF00271">
    <property type="entry name" value="Helicase_C"/>
    <property type="match status" value="1"/>
</dbReference>
<dbReference type="SUPFAM" id="SSF52540">
    <property type="entry name" value="P-loop containing nucleoside triphosphate hydrolases"/>
    <property type="match status" value="1"/>
</dbReference>
<dbReference type="GO" id="GO:0003724">
    <property type="term" value="F:RNA helicase activity"/>
    <property type="evidence" value="ECO:0007669"/>
    <property type="project" value="UniProtKB-EC"/>
</dbReference>
<gene>
    <name evidence="10" type="ORF">Plo01_38530</name>
</gene>
<feature type="compositionally biased region" description="Basic and acidic residues" evidence="7">
    <location>
        <begin position="483"/>
        <end position="497"/>
    </location>
</feature>
<dbReference type="CDD" id="cd00268">
    <property type="entry name" value="DEADc"/>
    <property type="match status" value="1"/>
</dbReference>
<dbReference type="Pfam" id="PF00270">
    <property type="entry name" value="DEAD"/>
    <property type="match status" value="1"/>
</dbReference>
<dbReference type="InterPro" id="IPR001650">
    <property type="entry name" value="Helicase_C-like"/>
</dbReference>
<reference evidence="10 11" key="1">
    <citation type="submission" date="2021-01" db="EMBL/GenBank/DDBJ databases">
        <title>Whole genome shotgun sequence of Planobispora longispora NBRC 13918.</title>
        <authorList>
            <person name="Komaki H."/>
            <person name="Tamura T."/>
        </authorList>
    </citation>
    <scope>NUCLEOTIDE SEQUENCE [LARGE SCALE GENOMIC DNA]</scope>
    <source>
        <strain evidence="10 11">NBRC 13918</strain>
    </source>
</reference>
<comment type="similarity">
    <text evidence="6">Belongs to the DEAD box helicase family.</text>
</comment>
<evidence type="ECO:0000313" key="10">
    <source>
        <dbReference type="EMBL" id="GIH77424.1"/>
    </source>
</evidence>
<dbReference type="SMART" id="SM00490">
    <property type="entry name" value="HELICc"/>
    <property type="match status" value="1"/>
</dbReference>
<dbReference type="InterPro" id="IPR027417">
    <property type="entry name" value="P-loop_NTPase"/>
</dbReference>
<keyword evidence="4 6" id="KW-0347">Helicase</keyword>
<evidence type="ECO:0000259" key="9">
    <source>
        <dbReference type="PROSITE" id="PS51194"/>
    </source>
</evidence>
<feature type="compositionally biased region" description="Basic and acidic residues" evidence="7">
    <location>
        <begin position="397"/>
        <end position="414"/>
    </location>
</feature>
<evidence type="ECO:0000256" key="6">
    <source>
        <dbReference type="RuleBase" id="RU000492"/>
    </source>
</evidence>
<dbReference type="EC" id="3.6.4.13" evidence="1"/>
<feature type="domain" description="Helicase C-terminal" evidence="9">
    <location>
        <begin position="205"/>
        <end position="351"/>
    </location>
</feature>
<dbReference type="GO" id="GO:0005524">
    <property type="term" value="F:ATP binding"/>
    <property type="evidence" value="ECO:0007669"/>
    <property type="project" value="UniProtKB-KW"/>
</dbReference>
<name>A0A8J3RPQ4_9ACTN</name>
<evidence type="ECO:0000256" key="5">
    <source>
        <dbReference type="ARBA" id="ARBA00022840"/>
    </source>
</evidence>
<dbReference type="GO" id="GO:0033592">
    <property type="term" value="F:RNA strand annealing activity"/>
    <property type="evidence" value="ECO:0007669"/>
    <property type="project" value="TreeGrafter"/>
</dbReference>
<evidence type="ECO:0000256" key="3">
    <source>
        <dbReference type="ARBA" id="ARBA00022801"/>
    </source>
</evidence>
<organism evidence="10 11">
    <name type="scientific">Planobispora longispora</name>
    <dbReference type="NCBI Taxonomy" id="28887"/>
    <lineage>
        <taxon>Bacteria</taxon>
        <taxon>Bacillati</taxon>
        <taxon>Actinomycetota</taxon>
        <taxon>Actinomycetes</taxon>
        <taxon>Streptosporangiales</taxon>
        <taxon>Streptosporangiaceae</taxon>
        <taxon>Planobispora</taxon>
    </lineage>
</organism>
<evidence type="ECO:0000256" key="7">
    <source>
        <dbReference type="SAM" id="MobiDB-lite"/>
    </source>
</evidence>
<dbReference type="Gene3D" id="3.40.50.300">
    <property type="entry name" value="P-loop containing nucleotide triphosphate hydrolases"/>
    <property type="match status" value="2"/>
</dbReference>
<dbReference type="GO" id="GO:0016787">
    <property type="term" value="F:hydrolase activity"/>
    <property type="evidence" value="ECO:0007669"/>
    <property type="project" value="UniProtKB-KW"/>
</dbReference>
<keyword evidence="2 6" id="KW-0547">Nucleotide-binding</keyword>
<dbReference type="RefSeq" id="WP_203891993.1">
    <property type="nucleotide sequence ID" value="NZ_BOOH01000029.1"/>
</dbReference>
<dbReference type="PANTHER" id="PTHR47963:SF8">
    <property type="entry name" value="ATP-DEPENDENT RNA HELICASE DEAD"/>
    <property type="match status" value="1"/>
</dbReference>
<protein>
    <recommendedName>
        <fullName evidence="1">RNA helicase</fullName>
        <ecNumber evidence="1">3.6.4.13</ecNumber>
    </recommendedName>
</protein>
<dbReference type="InterPro" id="IPR011545">
    <property type="entry name" value="DEAD/DEAH_box_helicase_dom"/>
</dbReference>
<keyword evidence="3 6" id="KW-0378">Hydrolase</keyword>
<dbReference type="InterPro" id="IPR044742">
    <property type="entry name" value="DEAD/DEAH_RhlB"/>
</dbReference>
<dbReference type="GO" id="GO:0009409">
    <property type="term" value="P:response to cold"/>
    <property type="evidence" value="ECO:0007669"/>
    <property type="project" value="TreeGrafter"/>
</dbReference>
<dbReference type="InterPro" id="IPR050547">
    <property type="entry name" value="DEAD_box_RNA_helicases"/>
</dbReference>
<keyword evidence="5 6" id="KW-0067">ATP-binding</keyword>
<dbReference type="PROSITE" id="PS00039">
    <property type="entry name" value="DEAD_ATP_HELICASE"/>
    <property type="match status" value="1"/>
</dbReference>
<comment type="caution">
    <text evidence="10">The sequence shown here is derived from an EMBL/GenBank/DDBJ whole genome shotgun (WGS) entry which is preliminary data.</text>
</comment>
<evidence type="ECO:0000313" key="11">
    <source>
        <dbReference type="Proteomes" id="UP000616724"/>
    </source>
</evidence>
<dbReference type="EMBL" id="BOOH01000029">
    <property type="protein sequence ID" value="GIH77424.1"/>
    <property type="molecule type" value="Genomic_DNA"/>
</dbReference>
<dbReference type="SMART" id="SM00487">
    <property type="entry name" value="DEXDc"/>
    <property type="match status" value="1"/>
</dbReference>
<feature type="compositionally biased region" description="Low complexity" evidence="7">
    <location>
        <begin position="466"/>
        <end position="476"/>
    </location>
</feature>
<sequence length="602" mass="66069">MALPLALSGQDIIGQARTGTGKTYAFGVAMLQRVGKPRKNRKKPRGLVVVPTRELALQVTEDLVTAAGKLGSRILTVYGGRAYEPQIEALKQGVDVIVGTPGRLLDLVKQKHLDLSQISMLVLDEADRMLDLGFLPDIERIIKLVPAERQTMLFSATLPGEIVGLSRRYLNRPTHVRAENNDAEAEATPQTTQFVWRTHRMDKIEIVGRLLQCEGRGLTMVFCETKRACDKVVEELKDRGFAAAAVHGDLGQSQREQALRAFRNGKIDVLVATDVAARGIDIDDVTHVVNYDCPQDEKTYVHRIGRTGRAGRTGVAVTFVEWEELTRWKVINNALSLAFADPVETYSTSPHVFSDLGIPEGTKGVLPRANRSRAGLAAEELEDLGETGRIRSRGPRKGRDEEREERRERPARAPRERRRTRGGRSVAEAPLDVTEGADSEITPEAAARPVAEEVVRPAERRRGRAADATAAPAVEVQSPVVERPVEADVAPRDDQPAPRRGRTRKAGLNPEVSLGAPEAETIPELPGLEAPFQEDEPVAPAPRPQPEKIVPASPFMVIFQSPDLATDDDEIAPSAASERVQNRRRSQPRSGGQRGPRRGNQS</sequence>
<evidence type="ECO:0000256" key="4">
    <source>
        <dbReference type="ARBA" id="ARBA00022806"/>
    </source>
</evidence>
<keyword evidence="11" id="KW-1185">Reference proteome</keyword>
<evidence type="ECO:0000256" key="2">
    <source>
        <dbReference type="ARBA" id="ARBA00022741"/>
    </source>
</evidence>
<dbReference type="PROSITE" id="PS51192">
    <property type="entry name" value="HELICASE_ATP_BIND_1"/>
    <property type="match status" value="1"/>
</dbReference>
<dbReference type="Proteomes" id="UP000616724">
    <property type="component" value="Unassembled WGS sequence"/>
</dbReference>
<feature type="compositionally biased region" description="Basic and acidic residues" evidence="7">
    <location>
        <begin position="450"/>
        <end position="460"/>
    </location>
</feature>
<evidence type="ECO:0000259" key="8">
    <source>
        <dbReference type="PROSITE" id="PS51192"/>
    </source>
</evidence>
<dbReference type="PANTHER" id="PTHR47963">
    <property type="entry name" value="DEAD-BOX ATP-DEPENDENT RNA HELICASE 47, MITOCHONDRIAL"/>
    <property type="match status" value="1"/>
</dbReference>
<evidence type="ECO:0000256" key="1">
    <source>
        <dbReference type="ARBA" id="ARBA00012552"/>
    </source>
</evidence>
<proteinExistence type="inferred from homology"/>
<dbReference type="InterPro" id="IPR014001">
    <property type="entry name" value="Helicase_ATP-bd"/>
</dbReference>
<feature type="region of interest" description="Disordered" evidence="7">
    <location>
        <begin position="377"/>
        <end position="602"/>
    </location>
</feature>
<dbReference type="GO" id="GO:0005840">
    <property type="term" value="C:ribosome"/>
    <property type="evidence" value="ECO:0007669"/>
    <property type="project" value="TreeGrafter"/>
</dbReference>
<dbReference type="CDD" id="cd18787">
    <property type="entry name" value="SF2_C_DEAD"/>
    <property type="match status" value="1"/>
</dbReference>
<dbReference type="GO" id="GO:0005829">
    <property type="term" value="C:cytosol"/>
    <property type="evidence" value="ECO:0007669"/>
    <property type="project" value="TreeGrafter"/>
</dbReference>
<dbReference type="AlphaFoldDB" id="A0A8J3RPQ4"/>
<accession>A0A8J3RPQ4</accession>
<feature type="domain" description="Helicase ATP-binding" evidence="8">
    <location>
        <begin position="3"/>
        <end position="176"/>
    </location>
</feature>
<dbReference type="PROSITE" id="PS51194">
    <property type="entry name" value="HELICASE_CTER"/>
    <property type="match status" value="1"/>
</dbReference>